<gene>
    <name evidence="2" type="ORF">HO133_002103</name>
</gene>
<organism evidence="2 3">
    <name type="scientific">Letharia lupina</name>
    <dbReference type="NCBI Taxonomy" id="560253"/>
    <lineage>
        <taxon>Eukaryota</taxon>
        <taxon>Fungi</taxon>
        <taxon>Dikarya</taxon>
        <taxon>Ascomycota</taxon>
        <taxon>Pezizomycotina</taxon>
        <taxon>Lecanoromycetes</taxon>
        <taxon>OSLEUM clade</taxon>
        <taxon>Lecanoromycetidae</taxon>
        <taxon>Lecanorales</taxon>
        <taxon>Lecanorineae</taxon>
        <taxon>Parmeliaceae</taxon>
        <taxon>Letharia</taxon>
    </lineage>
</organism>
<evidence type="ECO:0000313" key="3">
    <source>
        <dbReference type="Proteomes" id="UP000593566"/>
    </source>
</evidence>
<dbReference type="AlphaFoldDB" id="A0A8H6CCX6"/>
<evidence type="ECO:0000313" key="2">
    <source>
        <dbReference type="EMBL" id="KAF6221248.1"/>
    </source>
</evidence>
<reference evidence="2 3" key="1">
    <citation type="journal article" date="2020" name="Genomics">
        <title>Complete, high-quality genomes from long-read metagenomic sequencing of two wolf lichen thalli reveals enigmatic genome architecture.</title>
        <authorList>
            <person name="McKenzie S.K."/>
            <person name="Walston R.F."/>
            <person name="Allen J.L."/>
        </authorList>
    </citation>
    <scope>NUCLEOTIDE SEQUENCE [LARGE SCALE GENOMIC DNA]</scope>
    <source>
        <strain evidence="2">WasteWater1</strain>
    </source>
</reference>
<dbReference type="GeneID" id="59330517"/>
<dbReference type="EMBL" id="JACCJB010000014">
    <property type="protein sequence ID" value="KAF6221248.1"/>
    <property type="molecule type" value="Genomic_DNA"/>
</dbReference>
<name>A0A8H6CCX6_9LECA</name>
<sequence>MPDQHNEAGQSKQGMIDPKASGRWEKKSLLGKRVNAQTLASNNYSEAMQRWVQESNDNAPWNAIGYFQKTTLAKKADTGKGKTSTNGATAGSETSASRR</sequence>
<comment type="caution">
    <text evidence="2">The sequence shown here is derived from an EMBL/GenBank/DDBJ whole genome shotgun (WGS) entry which is preliminary data.</text>
</comment>
<feature type="region of interest" description="Disordered" evidence="1">
    <location>
        <begin position="73"/>
        <end position="99"/>
    </location>
</feature>
<proteinExistence type="predicted"/>
<accession>A0A8H6CCX6</accession>
<keyword evidence="3" id="KW-1185">Reference proteome</keyword>
<evidence type="ECO:0000256" key="1">
    <source>
        <dbReference type="SAM" id="MobiDB-lite"/>
    </source>
</evidence>
<feature type="region of interest" description="Disordered" evidence="1">
    <location>
        <begin position="1"/>
        <end position="23"/>
    </location>
</feature>
<feature type="compositionally biased region" description="Polar residues" evidence="1">
    <location>
        <begin position="81"/>
        <end position="99"/>
    </location>
</feature>
<dbReference type="Proteomes" id="UP000593566">
    <property type="component" value="Unassembled WGS sequence"/>
</dbReference>
<dbReference type="RefSeq" id="XP_037150683.1">
    <property type="nucleotide sequence ID" value="XM_037293030.1"/>
</dbReference>
<protein>
    <submittedName>
        <fullName evidence="2">Uncharacterized protein</fullName>
    </submittedName>
</protein>